<evidence type="ECO:0000313" key="1">
    <source>
        <dbReference type="EMBL" id="MDT3405247.1"/>
    </source>
</evidence>
<dbReference type="Proteomes" id="UP001258315">
    <property type="component" value="Unassembled WGS sequence"/>
</dbReference>
<name>A0ABU3H1V9_9SPHI</name>
<keyword evidence="2" id="KW-1185">Reference proteome</keyword>
<reference evidence="2" key="1">
    <citation type="submission" date="2023-07" db="EMBL/GenBank/DDBJ databases">
        <title>Functional and genomic diversity of the sorghum phyllosphere microbiome.</title>
        <authorList>
            <person name="Shade A."/>
        </authorList>
    </citation>
    <scope>NUCLEOTIDE SEQUENCE [LARGE SCALE GENOMIC DNA]</scope>
    <source>
        <strain evidence="2">SORGH_AS_0422</strain>
    </source>
</reference>
<evidence type="ECO:0000313" key="2">
    <source>
        <dbReference type="Proteomes" id="UP001258315"/>
    </source>
</evidence>
<evidence type="ECO:0008006" key="3">
    <source>
        <dbReference type="Google" id="ProtNLM"/>
    </source>
</evidence>
<dbReference type="EMBL" id="JAVLVU010000001">
    <property type="protein sequence ID" value="MDT3405247.1"/>
    <property type="molecule type" value="Genomic_DNA"/>
</dbReference>
<organism evidence="1 2">
    <name type="scientific">Mucilaginibacter terrae</name>
    <dbReference type="NCBI Taxonomy" id="1955052"/>
    <lineage>
        <taxon>Bacteria</taxon>
        <taxon>Pseudomonadati</taxon>
        <taxon>Bacteroidota</taxon>
        <taxon>Sphingobacteriia</taxon>
        <taxon>Sphingobacteriales</taxon>
        <taxon>Sphingobacteriaceae</taxon>
        <taxon>Mucilaginibacter</taxon>
    </lineage>
</organism>
<accession>A0ABU3H1V9</accession>
<dbReference type="RefSeq" id="WP_311953568.1">
    <property type="nucleotide sequence ID" value="NZ_JAVLVU010000001.1"/>
</dbReference>
<comment type="caution">
    <text evidence="1">The sequence shown here is derived from an EMBL/GenBank/DDBJ whole genome shotgun (WGS) entry which is preliminary data.</text>
</comment>
<protein>
    <recommendedName>
        <fullName evidence="3">Periplasmic heavy metal sensor</fullName>
    </recommendedName>
</protein>
<gene>
    <name evidence="1" type="ORF">QE417_004319</name>
</gene>
<sequence length="147" mass="17607">MNRLLKYILFTFMVFAGYEVFSQPPASFRNNSVPNKKLASIRENYVDTQLKLTDDEKSKFWPLYRQYHQEISDVRKAKRVNLLNNNSKDQMQKDLQYDQQLVDIKKKYNTEFLKIMPADKVNKIYQSERQFTDELIKQLGERGTPDR</sequence>
<proteinExistence type="predicted"/>